<comment type="caution">
    <text evidence="10">The sequence shown here is derived from an EMBL/GenBank/DDBJ whole genome shotgun (WGS) entry which is preliminary data.</text>
</comment>
<dbReference type="PANTHER" id="PTHR43337">
    <property type="entry name" value="XANTHINE/URACIL PERMEASE C887.17-RELATED"/>
    <property type="match status" value="1"/>
</dbReference>
<feature type="transmembrane region" description="Helical" evidence="9">
    <location>
        <begin position="343"/>
        <end position="364"/>
    </location>
</feature>
<protein>
    <submittedName>
        <fullName evidence="10">NCS2 family permease</fullName>
    </submittedName>
</protein>
<sequence length="432" mass="44460">MEALERWFRLKERGTTVATELRAGVTTFLTMAYILLVNPQILAEAGMPADDVVFATAVGSAVATFIMGAYANFPFALAPGMGINAYFTYGIVQGLGVDWRVALTAVFAEGLIFLFLSFGGVRTVLINAIPESLKLATTTGIGLFLALIGLRNAGMVVASPATLVQLGNLHEGGVLLGFAGLLLIGALVARRVKGALLIGIAAVAVGAWALGLAPGPSGIFRWPSLPRETLGALDFSGLFSAKVLGVTLALLFVDVFDTAGTLLGMGRMGGFLTPKGELPGAGKAFVADAVGTMAGAALGTSAITTYIESAAGVEDGGRTGLTAVTVSGMFLLALFFTPLLTSIPAVATAPALVAVGAMMMSGAVEVPWTRFDEALPAFLTVALMPFTYSIAHGVSAGIVSYAVLKLLMGRPRDAHPVLYVLAVLLGVYHAFA</sequence>
<feature type="transmembrane region" description="Helical" evidence="9">
    <location>
        <begin position="196"/>
        <end position="219"/>
    </location>
</feature>
<feature type="transmembrane region" description="Helical" evidence="9">
    <location>
        <begin position="416"/>
        <end position="431"/>
    </location>
</feature>
<dbReference type="Proteomes" id="UP000518300">
    <property type="component" value="Unassembled WGS sequence"/>
</dbReference>
<evidence type="ECO:0000256" key="4">
    <source>
        <dbReference type="ARBA" id="ARBA00022475"/>
    </source>
</evidence>
<evidence type="ECO:0000256" key="1">
    <source>
        <dbReference type="ARBA" id="ARBA00004651"/>
    </source>
</evidence>
<feature type="transmembrane region" description="Helical" evidence="9">
    <location>
        <begin position="133"/>
        <end position="152"/>
    </location>
</feature>
<feature type="transmembrane region" description="Helical" evidence="9">
    <location>
        <begin position="77"/>
        <end position="95"/>
    </location>
</feature>
<dbReference type="InterPro" id="IPR045018">
    <property type="entry name" value="Azg-like"/>
</dbReference>
<feature type="transmembrane region" description="Helical" evidence="9">
    <location>
        <begin position="284"/>
        <end position="307"/>
    </location>
</feature>
<feature type="transmembrane region" description="Helical" evidence="9">
    <location>
        <begin position="21"/>
        <end position="41"/>
    </location>
</feature>
<evidence type="ECO:0000313" key="10">
    <source>
        <dbReference type="EMBL" id="NMO15593.1"/>
    </source>
</evidence>
<dbReference type="InterPro" id="IPR006043">
    <property type="entry name" value="NCS2"/>
</dbReference>
<comment type="subcellular location">
    <subcellularLocation>
        <location evidence="1 8">Cell membrane</location>
        <topology evidence="1 8">Multi-pass membrane protein</topology>
    </subcellularLocation>
</comment>
<dbReference type="PANTHER" id="PTHR43337:SF1">
    <property type="entry name" value="XANTHINE_URACIL PERMEASE C887.17-RELATED"/>
    <property type="match status" value="1"/>
</dbReference>
<dbReference type="Pfam" id="PF00860">
    <property type="entry name" value="Xan_ur_permease"/>
    <property type="match status" value="1"/>
</dbReference>
<keyword evidence="7 8" id="KW-0472">Membrane</keyword>
<evidence type="ECO:0000256" key="7">
    <source>
        <dbReference type="ARBA" id="ARBA00023136"/>
    </source>
</evidence>
<evidence type="ECO:0000256" key="6">
    <source>
        <dbReference type="ARBA" id="ARBA00022989"/>
    </source>
</evidence>
<evidence type="ECO:0000256" key="8">
    <source>
        <dbReference type="PIRNR" id="PIRNR005353"/>
    </source>
</evidence>
<feature type="transmembrane region" description="Helical" evidence="9">
    <location>
        <begin position="172"/>
        <end position="189"/>
    </location>
</feature>
<reference evidence="10 11" key="1">
    <citation type="submission" date="2020-04" db="EMBL/GenBank/DDBJ databases">
        <title>Draft genome of Pyxidicoccus fallax type strain.</title>
        <authorList>
            <person name="Whitworth D.E."/>
        </authorList>
    </citation>
    <scope>NUCLEOTIDE SEQUENCE [LARGE SCALE GENOMIC DNA]</scope>
    <source>
        <strain evidence="10 11">DSM 14698</strain>
    </source>
</reference>
<feature type="transmembrane region" description="Helical" evidence="9">
    <location>
        <begin position="101"/>
        <end position="121"/>
    </location>
</feature>
<gene>
    <name evidence="10" type="ORF">HG543_12130</name>
</gene>
<feature type="transmembrane region" description="Helical" evidence="9">
    <location>
        <begin position="53"/>
        <end position="70"/>
    </location>
</feature>
<keyword evidence="5 8" id="KW-0812">Transmembrane</keyword>
<evidence type="ECO:0000256" key="9">
    <source>
        <dbReference type="SAM" id="Phobius"/>
    </source>
</evidence>
<dbReference type="AlphaFoldDB" id="A0A848LF60"/>
<comment type="similarity">
    <text evidence="2 8">Belongs to the nucleobase:cation symporter-2 (NCS2) (TC 2.A.40) family. Azg-like subfamily.</text>
</comment>
<dbReference type="GO" id="GO:0005886">
    <property type="term" value="C:plasma membrane"/>
    <property type="evidence" value="ECO:0007669"/>
    <property type="project" value="UniProtKB-SubCell"/>
</dbReference>
<evidence type="ECO:0000313" key="11">
    <source>
        <dbReference type="Proteomes" id="UP000518300"/>
    </source>
</evidence>
<keyword evidence="6 8" id="KW-1133">Transmembrane helix</keyword>
<accession>A0A848LF60</accession>
<evidence type="ECO:0000256" key="2">
    <source>
        <dbReference type="ARBA" id="ARBA00005697"/>
    </source>
</evidence>
<dbReference type="RefSeq" id="WP_169344885.1">
    <property type="nucleotide sequence ID" value="NZ_JABBJJ010000043.1"/>
</dbReference>
<keyword evidence="11" id="KW-1185">Reference proteome</keyword>
<name>A0A848LF60_9BACT</name>
<keyword evidence="4 8" id="KW-1003">Cell membrane</keyword>
<evidence type="ECO:0000256" key="5">
    <source>
        <dbReference type="ARBA" id="ARBA00022692"/>
    </source>
</evidence>
<keyword evidence="3 8" id="KW-0813">Transport</keyword>
<proteinExistence type="inferred from homology"/>
<dbReference type="PIRSF" id="PIRSF005353">
    <property type="entry name" value="PbuG"/>
    <property type="match status" value="1"/>
</dbReference>
<dbReference type="EMBL" id="JABBJJ010000043">
    <property type="protein sequence ID" value="NMO15593.1"/>
    <property type="molecule type" value="Genomic_DNA"/>
</dbReference>
<feature type="transmembrane region" description="Helical" evidence="9">
    <location>
        <begin position="239"/>
        <end position="263"/>
    </location>
</feature>
<dbReference type="InterPro" id="IPR026033">
    <property type="entry name" value="Azg-like_bact_archaea"/>
</dbReference>
<feature type="transmembrane region" description="Helical" evidence="9">
    <location>
        <begin position="376"/>
        <end position="404"/>
    </location>
</feature>
<evidence type="ECO:0000256" key="3">
    <source>
        <dbReference type="ARBA" id="ARBA00022448"/>
    </source>
</evidence>
<organism evidence="10 11">
    <name type="scientific">Pyxidicoccus fallax</name>
    <dbReference type="NCBI Taxonomy" id="394095"/>
    <lineage>
        <taxon>Bacteria</taxon>
        <taxon>Pseudomonadati</taxon>
        <taxon>Myxococcota</taxon>
        <taxon>Myxococcia</taxon>
        <taxon>Myxococcales</taxon>
        <taxon>Cystobacterineae</taxon>
        <taxon>Myxococcaceae</taxon>
        <taxon>Pyxidicoccus</taxon>
    </lineage>
</organism>
<dbReference type="GO" id="GO:0005345">
    <property type="term" value="F:purine nucleobase transmembrane transporter activity"/>
    <property type="evidence" value="ECO:0007669"/>
    <property type="project" value="TreeGrafter"/>
</dbReference>